<organism evidence="9 10">
    <name type="scientific">Botrytis porri</name>
    <dbReference type="NCBI Taxonomy" id="87229"/>
    <lineage>
        <taxon>Eukaryota</taxon>
        <taxon>Fungi</taxon>
        <taxon>Dikarya</taxon>
        <taxon>Ascomycota</taxon>
        <taxon>Pezizomycotina</taxon>
        <taxon>Leotiomycetes</taxon>
        <taxon>Helotiales</taxon>
        <taxon>Sclerotiniaceae</taxon>
        <taxon>Botrytis</taxon>
    </lineage>
</organism>
<keyword evidence="5" id="KW-0560">Oxidoreductase</keyword>
<name>A0A4Z1KXR0_9HELO</name>
<dbReference type="InterPro" id="IPR024708">
    <property type="entry name" value="Catalase_AS"/>
</dbReference>
<proteinExistence type="inferred from homology"/>
<keyword evidence="4" id="KW-0479">Metal-binding</keyword>
<feature type="domain" description="Catalase core" evidence="8">
    <location>
        <begin position="34"/>
        <end position="102"/>
    </location>
</feature>
<sequence>MAQQWRNVGTSHHDDERCSRSKASIYPKNCNQLRATLLLQDINLLELIQHITHERIPERVVHARGTSAHGYFEVTDDISDVTSAAFLNKVGKQTDLFCRFST</sequence>
<dbReference type="PANTHER" id="PTHR11465">
    <property type="entry name" value="CATALASE"/>
    <property type="match status" value="1"/>
</dbReference>
<dbReference type="SUPFAM" id="SSF56634">
    <property type="entry name" value="Heme-dependent catalase-like"/>
    <property type="match status" value="1"/>
</dbReference>
<protein>
    <recommendedName>
        <fullName evidence="8">Catalase core domain-containing protein</fullName>
    </recommendedName>
</protein>
<keyword evidence="2" id="KW-0575">Peroxidase</keyword>
<evidence type="ECO:0000256" key="5">
    <source>
        <dbReference type="ARBA" id="ARBA00023002"/>
    </source>
</evidence>
<evidence type="ECO:0000256" key="7">
    <source>
        <dbReference type="ARBA" id="ARBA00023324"/>
    </source>
</evidence>
<dbReference type="AlphaFoldDB" id="A0A4Z1KXR0"/>
<dbReference type="EMBL" id="PQXO01000112">
    <property type="protein sequence ID" value="TGO89385.1"/>
    <property type="molecule type" value="Genomic_DNA"/>
</dbReference>
<dbReference type="PANTHER" id="PTHR11465:SF9">
    <property type="entry name" value="CATALASE"/>
    <property type="match status" value="1"/>
</dbReference>
<keyword evidence="6" id="KW-0408">Iron</keyword>
<evidence type="ECO:0000259" key="8">
    <source>
        <dbReference type="Pfam" id="PF00199"/>
    </source>
</evidence>
<dbReference type="InterPro" id="IPR018028">
    <property type="entry name" value="Catalase"/>
</dbReference>
<keyword evidence="7" id="KW-0376">Hydrogen peroxide</keyword>
<dbReference type="GO" id="GO:0042744">
    <property type="term" value="P:hydrogen peroxide catabolic process"/>
    <property type="evidence" value="ECO:0007669"/>
    <property type="project" value="UniProtKB-KW"/>
</dbReference>
<dbReference type="Gene3D" id="2.40.180.10">
    <property type="entry name" value="Catalase core domain"/>
    <property type="match status" value="1"/>
</dbReference>
<comment type="similarity">
    <text evidence="1">Belongs to the catalase family.</text>
</comment>
<keyword evidence="3" id="KW-0349">Heme</keyword>
<dbReference type="GO" id="GO:0005739">
    <property type="term" value="C:mitochondrion"/>
    <property type="evidence" value="ECO:0007669"/>
    <property type="project" value="TreeGrafter"/>
</dbReference>
<dbReference type="GO" id="GO:0042542">
    <property type="term" value="P:response to hydrogen peroxide"/>
    <property type="evidence" value="ECO:0007669"/>
    <property type="project" value="TreeGrafter"/>
</dbReference>
<comment type="caution">
    <text evidence="9">The sequence shown here is derived from an EMBL/GenBank/DDBJ whole genome shotgun (WGS) entry which is preliminary data.</text>
</comment>
<dbReference type="GO" id="GO:0004096">
    <property type="term" value="F:catalase activity"/>
    <property type="evidence" value="ECO:0007669"/>
    <property type="project" value="InterPro"/>
</dbReference>
<dbReference type="PROSITE" id="PS00438">
    <property type="entry name" value="CATALASE_2"/>
    <property type="match status" value="1"/>
</dbReference>
<keyword evidence="10" id="KW-1185">Reference proteome</keyword>
<dbReference type="PROSITE" id="PS51402">
    <property type="entry name" value="CATALASE_3"/>
    <property type="match status" value="1"/>
</dbReference>
<accession>A0A4Z1KXR0</accession>
<evidence type="ECO:0000256" key="2">
    <source>
        <dbReference type="ARBA" id="ARBA00022559"/>
    </source>
</evidence>
<evidence type="ECO:0000256" key="6">
    <source>
        <dbReference type="ARBA" id="ARBA00023004"/>
    </source>
</evidence>
<dbReference type="GO" id="GO:0020037">
    <property type="term" value="F:heme binding"/>
    <property type="evidence" value="ECO:0007669"/>
    <property type="project" value="InterPro"/>
</dbReference>
<dbReference type="STRING" id="87229.A0A4Z1KXR0"/>
<evidence type="ECO:0000256" key="3">
    <source>
        <dbReference type="ARBA" id="ARBA00022617"/>
    </source>
</evidence>
<evidence type="ECO:0000313" key="10">
    <source>
        <dbReference type="Proteomes" id="UP000297280"/>
    </source>
</evidence>
<evidence type="ECO:0000256" key="4">
    <source>
        <dbReference type="ARBA" id="ARBA00022723"/>
    </source>
</evidence>
<gene>
    <name evidence="9" type="ORF">BPOR_0112g00160</name>
</gene>
<dbReference type="GO" id="GO:0005777">
    <property type="term" value="C:peroxisome"/>
    <property type="evidence" value="ECO:0007669"/>
    <property type="project" value="TreeGrafter"/>
</dbReference>
<reference evidence="9 10" key="1">
    <citation type="submission" date="2017-12" db="EMBL/GenBank/DDBJ databases">
        <title>Comparative genomics of Botrytis spp.</title>
        <authorList>
            <person name="Valero-Jimenez C.A."/>
            <person name="Tapia P."/>
            <person name="Veloso J."/>
            <person name="Silva-Moreno E."/>
            <person name="Staats M."/>
            <person name="Valdes J.H."/>
            <person name="Van Kan J.A.L."/>
        </authorList>
    </citation>
    <scope>NUCLEOTIDE SEQUENCE [LARGE SCALE GENOMIC DNA]</scope>
    <source>
        <strain evidence="9 10">MUCL3349</strain>
    </source>
</reference>
<dbReference type="GO" id="GO:0046872">
    <property type="term" value="F:metal ion binding"/>
    <property type="evidence" value="ECO:0007669"/>
    <property type="project" value="UniProtKB-KW"/>
</dbReference>
<dbReference type="Proteomes" id="UP000297280">
    <property type="component" value="Unassembled WGS sequence"/>
</dbReference>
<dbReference type="InterPro" id="IPR011614">
    <property type="entry name" value="Catalase_core"/>
</dbReference>
<dbReference type="Pfam" id="PF00199">
    <property type="entry name" value="Catalase"/>
    <property type="match status" value="1"/>
</dbReference>
<evidence type="ECO:0000313" key="9">
    <source>
        <dbReference type="EMBL" id="TGO89385.1"/>
    </source>
</evidence>
<evidence type="ECO:0000256" key="1">
    <source>
        <dbReference type="ARBA" id="ARBA00005329"/>
    </source>
</evidence>
<dbReference type="InterPro" id="IPR020835">
    <property type="entry name" value="Catalase_sf"/>
</dbReference>